<proteinExistence type="predicted"/>
<reference evidence="1" key="1">
    <citation type="journal article" date="2017" name="Gigascience">
        <title>The genome draft of coconut (Cocos nucifera).</title>
        <authorList>
            <person name="Xiao Y."/>
            <person name="Xu P."/>
            <person name="Fan H."/>
            <person name="Baudouin L."/>
            <person name="Xia W."/>
            <person name="Bocs S."/>
            <person name="Xu J."/>
            <person name="Li Q."/>
            <person name="Guo A."/>
            <person name="Zhou L."/>
            <person name="Li J."/>
            <person name="Wu Y."/>
            <person name="Ma Z."/>
            <person name="Armero A."/>
            <person name="Issali A.E."/>
            <person name="Liu N."/>
            <person name="Peng M."/>
            <person name="Yang Y."/>
        </authorList>
    </citation>
    <scope>NUCLEOTIDE SEQUENCE</scope>
    <source>
        <tissue evidence="1">Spear leaf of Hainan Tall coconut</tissue>
    </source>
</reference>
<sequence>MLKDPPLDQRLTQDLKILRSFEIPELKELLSKQSLFNVGISQIGPEDYRDGFEFAKSVESKTFWKRKAEMVSGKFARAWVGLLPAPSVFKLEDLEPSTTNDFKIVWIPHSSNSLVLEESQRSPIKCLFSKAVLSLPAPNVSDLFPEEESIEVAKTFGIAPAKVQLTEVARTSRTAPARVQLKASTLEDYNLAFELLTEATRHRMEAKMLKITKDKVSKVIEEAFTRTDATEKRAQEVEATLKKSVEENS</sequence>
<protein>
    <submittedName>
        <fullName evidence="1">Putative ankycorbin-like</fullName>
    </submittedName>
</protein>
<accession>A0A8K0MWL0</accession>
<evidence type="ECO:0000313" key="1">
    <source>
        <dbReference type="EMBL" id="KAG1330532.1"/>
    </source>
</evidence>
<dbReference type="Proteomes" id="UP000797356">
    <property type="component" value="Chromosome 2"/>
</dbReference>
<keyword evidence="2" id="KW-1185">Reference proteome</keyword>
<reference evidence="1" key="2">
    <citation type="submission" date="2019-07" db="EMBL/GenBank/DDBJ databases">
        <authorList>
            <person name="Yang Y."/>
            <person name="Bocs S."/>
            <person name="Baudouin L."/>
        </authorList>
    </citation>
    <scope>NUCLEOTIDE SEQUENCE</scope>
    <source>
        <tissue evidence="1">Spear leaf of Hainan Tall coconut</tissue>
    </source>
</reference>
<organism evidence="1 2">
    <name type="scientific">Cocos nucifera</name>
    <name type="common">Coconut palm</name>
    <dbReference type="NCBI Taxonomy" id="13894"/>
    <lineage>
        <taxon>Eukaryota</taxon>
        <taxon>Viridiplantae</taxon>
        <taxon>Streptophyta</taxon>
        <taxon>Embryophyta</taxon>
        <taxon>Tracheophyta</taxon>
        <taxon>Spermatophyta</taxon>
        <taxon>Magnoliopsida</taxon>
        <taxon>Liliopsida</taxon>
        <taxon>Arecaceae</taxon>
        <taxon>Arecoideae</taxon>
        <taxon>Cocoseae</taxon>
        <taxon>Attaleinae</taxon>
        <taxon>Cocos</taxon>
    </lineage>
</organism>
<dbReference type="EMBL" id="CM017873">
    <property type="protein sequence ID" value="KAG1330532.1"/>
    <property type="molecule type" value="Genomic_DNA"/>
</dbReference>
<gene>
    <name evidence="1" type="ORF">COCNU_02G005000</name>
</gene>
<dbReference type="AlphaFoldDB" id="A0A8K0MWL0"/>
<name>A0A8K0MWL0_COCNU</name>
<comment type="caution">
    <text evidence="1">The sequence shown here is derived from an EMBL/GenBank/DDBJ whole genome shotgun (WGS) entry which is preliminary data.</text>
</comment>
<evidence type="ECO:0000313" key="2">
    <source>
        <dbReference type="Proteomes" id="UP000797356"/>
    </source>
</evidence>